<dbReference type="PANTHER" id="PTHR48081:SF6">
    <property type="entry name" value="PEPTIDASE S9 PROLYL OLIGOPEPTIDASE CATALYTIC DOMAIN-CONTAINING PROTEIN"/>
    <property type="match status" value="1"/>
</dbReference>
<dbReference type="GO" id="GO:0006508">
    <property type="term" value="P:proteolysis"/>
    <property type="evidence" value="ECO:0007669"/>
    <property type="project" value="InterPro"/>
</dbReference>
<feature type="domain" description="Peptidase S9 prolyl oligopeptidase catalytic" evidence="2">
    <location>
        <begin position="167"/>
        <end position="255"/>
    </location>
</feature>
<evidence type="ECO:0000259" key="3">
    <source>
        <dbReference type="Pfam" id="PF20434"/>
    </source>
</evidence>
<dbReference type="InterPro" id="IPR050300">
    <property type="entry name" value="GDXG_lipolytic_enzyme"/>
</dbReference>
<dbReference type="EMBL" id="JACDUR010000005">
    <property type="protein sequence ID" value="MBA2893894.1"/>
    <property type="molecule type" value="Genomic_DNA"/>
</dbReference>
<keyword evidence="5" id="KW-1185">Reference proteome</keyword>
<dbReference type="PANTHER" id="PTHR48081">
    <property type="entry name" value="AB HYDROLASE SUPERFAMILY PROTEIN C4A8.06C"/>
    <property type="match status" value="1"/>
</dbReference>
<proteinExistence type="predicted"/>
<accession>A0A7W0CMR3</accession>
<dbReference type="RefSeq" id="WP_181612644.1">
    <property type="nucleotide sequence ID" value="NZ_BAABAM010000005.1"/>
</dbReference>
<protein>
    <submittedName>
        <fullName evidence="4">Acetyl esterase/lipase</fullName>
    </submittedName>
</protein>
<reference evidence="4 5" key="1">
    <citation type="submission" date="2020-07" db="EMBL/GenBank/DDBJ databases">
        <title>Genomic Encyclopedia of Type Strains, Phase IV (KMG-IV): sequencing the most valuable type-strain genomes for metagenomic binning, comparative biology and taxonomic classification.</title>
        <authorList>
            <person name="Goeker M."/>
        </authorList>
    </citation>
    <scope>NUCLEOTIDE SEQUENCE [LARGE SCALE GENOMIC DNA]</scope>
    <source>
        <strain evidence="4 5">DSM 45533</strain>
    </source>
</reference>
<evidence type="ECO:0000313" key="5">
    <source>
        <dbReference type="Proteomes" id="UP000530928"/>
    </source>
</evidence>
<evidence type="ECO:0000259" key="2">
    <source>
        <dbReference type="Pfam" id="PF00326"/>
    </source>
</evidence>
<dbReference type="Gene3D" id="3.40.50.1820">
    <property type="entry name" value="alpha/beta hydrolase"/>
    <property type="match status" value="1"/>
</dbReference>
<dbReference type="InterPro" id="IPR049492">
    <property type="entry name" value="BD-FAE-like_dom"/>
</dbReference>
<dbReference type="InterPro" id="IPR001375">
    <property type="entry name" value="Peptidase_S9_cat"/>
</dbReference>
<dbReference type="GO" id="GO:0008236">
    <property type="term" value="F:serine-type peptidase activity"/>
    <property type="evidence" value="ECO:0007669"/>
    <property type="project" value="InterPro"/>
</dbReference>
<organism evidence="4 5">
    <name type="scientific">Nonomuraea soli</name>
    <dbReference type="NCBI Taxonomy" id="1032476"/>
    <lineage>
        <taxon>Bacteria</taxon>
        <taxon>Bacillati</taxon>
        <taxon>Actinomycetota</taxon>
        <taxon>Actinomycetes</taxon>
        <taxon>Streptosporangiales</taxon>
        <taxon>Streptosporangiaceae</taxon>
        <taxon>Nonomuraea</taxon>
    </lineage>
</organism>
<sequence>MKVNLWLGRPPHAHGDGAEDIPFLDVHLPAPERAGGAAMLLLPGGAYTFLSDKSGIQYAEWLAEAGIAGIVVHFRLGSAGYRHPAVLADAWRALDLTLHHAGAWGIDPTRIGVIGTSAGGHLAAMMLAGVTGPGDERRETRPGLGVLCYPVISLSDPLAHHETRGNFLGEQADDKEAQARFSGELLVDDSTPPCFLWHTLDDPEVSAGNTLAYARVLHERGLPYELHLYQEGPHALGLARGTGLHWTDDCLRWLRGHGY</sequence>
<dbReference type="Pfam" id="PF20434">
    <property type="entry name" value="BD-FAE"/>
    <property type="match status" value="1"/>
</dbReference>
<feature type="domain" description="BD-FAE-like" evidence="3">
    <location>
        <begin position="24"/>
        <end position="126"/>
    </location>
</feature>
<keyword evidence="1" id="KW-0378">Hydrolase</keyword>
<dbReference type="AlphaFoldDB" id="A0A7W0CMR3"/>
<dbReference type="Proteomes" id="UP000530928">
    <property type="component" value="Unassembled WGS sequence"/>
</dbReference>
<gene>
    <name evidence="4" type="ORF">HNR30_005255</name>
</gene>
<evidence type="ECO:0000313" key="4">
    <source>
        <dbReference type="EMBL" id="MBA2893894.1"/>
    </source>
</evidence>
<dbReference type="SUPFAM" id="SSF53474">
    <property type="entry name" value="alpha/beta-Hydrolases"/>
    <property type="match status" value="1"/>
</dbReference>
<name>A0A7W0CMR3_9ACTN</name>
<evidence type="ECO:0000256" key="1">
    <source>
        <dbReference type="ARBA" id="ARBA00022801"/>
    </source>
</evidence>
<comment type="caution">
    <text evidence="4">The sequence shown here is derived from an EMBL/GenBank/DDBJ whole genome shotgun (WGS) entry which is preliminary data.</text>
</comment>
<dbReference type="InterPro" id="IPR029058">
    <property type="entry name" value="AB_hydrolase_fold"/>
</dbReference>
<dbReference type="Pfam" id="PF00326">
    <property type="entry name" value="Peptidase_S9"/>
    <property type="match status" value="1"/>
</dbReference>